<evidence type="ECO:0000256" key="1">
    <source>
        <dbReference type="SAM" id="MobiDB-lite"/>
    </source>
</evidence>
<feature type="chain" id="PRO_5038452139" evidence="2">
    <location>
        <begin position="26"/>
        <end position="681"/>
    </location>
</feature>
<dbReference type="AlphaFoldDB" id="A0A9D2IUN1"/>
<accession>A0A9D2IUN1</accession>
<comment type="caution">
    <text evidence="3">The sequence shown here is derived from an EMBL/GenBank/DDBJ whole genome shotgun (WGS) entry which is preliminary data.</text>
</comment>
<keyword evidence="3" id="KW-0808">Transferase</keyword>
<dbReference type="Proteomes" id="UP000824044">
    <property type="component" value="Unassembled WGS sequence"/>
</dbReference>
<keyword evidence="2" id="KW-0732">Signal</keyword>
<dbReference type="InterPro" id="IPR026876">
    <property type="entry name" value="Fn3_assoc_repeat"/>
</dbReference>
<evidence type="ECO:0000313" key="3">
    <source>
        <dbReference type="EMBL" id="HIZ24118.1"/>
    </source>
</evidence>
<reference evidence="3" key="1">
    <citation type="journal article" date="2021" name="PeerJ">
        <title>Extensive microbial diversity within the chicken gut microbiome revealed by metagenomics and culture.</title>
        <authorList>
            <person name="Gilroy R."/>
            <person name="Ravi A."/>
            <person name="Getino M."/>
            <person name="Pursley I."/>
            <person name="Horton D.L."/>
            <person name="Alikhan N.F."/>
            <person name="Baker D."/>
            <person name="Gharbi K."/>
            <person name="Hall N."/>
            <person name="Watson M."/>
            <person name="Adriaenssens E.M."/>
            <person name="Foster-Nyarko E."/>
            <person name="Jarju S."/>
            <person name="Secka A."/>
            <person name="Antonio M."/>
            <person name="Oren A."/>
            <person name="Chaudhuri R.R."/>
            <person name="La Ragione R."/>
            <person name="Hildebrand F."/>
            <person name="Pallen M.J."/>
        </authorList>
    </citation>
    <scope>NUCLEOTIDE SEQUENCE</scope>
    <source>
        <strain evidence="3">CHK33-5263</strain>
    </source>
</reference>
<evidence type="ECO:0000313" key="4">
    <source>
        <dbReference type="Proteomes" id="UP000824044"/>
    </source>
</evidence>
<sequence>MNHCRKTIAVLLAAALFGAALTACAPAGTTGQTPGTEEPGTTPETPGTTPENPGTGDVFDTGTTPEGILGLSHESGVYASDLLLSVSAGEASHTIYYTLDGSMPTEDSLCYSAPIVIRDEGASRDYLLTDAVAAWYDSLYAPRGTYEYETGNACTVVRLLEVDAQGNEVARKTKTYFIREKGAAAFELPVISLSLPQENAVAFYTDIEEEPKERAEMEYFDFASDERFALNTQIKVGGNWTKWFPYHTMNVNFNKDENDEKNEPVTVKVFGDRPARDGSELTDFKRFRLHCGGNSQNITWFGDAFVQRVAAEIAPERGEMVQTATTGYRPCEVYINGEYWGMYAIREHYADVYFEQNYGVDKDDVILIDRSHYVVEGDSAYEDDAVFNTRYHFEVAEDDEEERGMAYATELFDALYAAVGLAEAGDMDGYARAIADLGDMIDVQSLTDLILVQFYTGNWDFMSNNIKMWRTANVDPENPYADGKWRFCLHDLDFSFEFAWGDNGLSGANGYLLYDQSDYSYSVDSFDPAYMESAPYTYRPGVNYLDFYLGNAYLNYNGVGTLSPENTCLFSAFVYDEDFRETFAARSQEIAEIYTSDAALEILDEMEEEVDTPIQRHVLRWNRTQWNDSFDYSVWKNKLSNTRAVLASRTNCYGIYPNNDYLDRQIEAAFWRYLNDISYDA</sequence>
<dbReference type="GO" id="GO:0016301">
    <property type="term" value="F:kinase activity"/>
    <property type="evidence" value="ECO:0007669"/>
    <property type="project" value="UniProtKB-KW"/>
</dbReference>
<feature type="compositionally biased region" description="Low complexity" evidence="1">
    <location>
        <begin position="28"/>
        <end position="56"/>
    </location>
</feature>
<dbReference type="Pfam" id="PF08757">
    <property type="entry name" value="CotH"/>
    <property type="match status" value="1"/>
</dbReference>
<dbReference type="Pfam" id="PF13287">
    <property type="entry name" value="Fn3_assoc"/>
    <property type="match status" value="1"/>
</dbReference>
<reference evidence="3" key="2">
    <citation type="submission" date="2021-04" db="EMBL/GenBank/DDBJ databases">
        <authorList>
            <person name="Gilroy R."/>
        </authorList>
    </citation>
    <scope>NUCLEOTIDE SEQUENCE</scope>
    <source>
        <strain evidence="3">CHK33-5263</strain>
    </source>
</reference>
<evidence type="ECO:0000256" key="2">
    <source>
        <dbReference type="SAM" id="SignalP"/>
    </source>
</evidence>
<keyword evidence="3" id="KW-0418">Kinase</keyword>
<feature type="signal peptide" evidence="2">
    <location>
        <begin position="1"/>
        <end position="25"/>
    </location>
</feature>
<protein>
    <submittedName>
        <fullName evidence="3">CotH kinase family protein</fullName>
    </submittedName>
</protein>
<dbReference type="PROSITE" id="PS51257">
    <property type="entry name" value="PROKAR_LIPOPROTEIN"/>
    <property type="match status" value="1"/>
</dbReference>
<proteinExistence type="predicted"/>
<dbReference type="InterPro" id="IPR014867">
    <property type="entry name" value="Spore_coat_CotH_CotH2/3/7"/>
</dbReference>
<dbReference type="EMBL" id="DXBS01000031">
    <property type="protein sequence ID" value="HIZ24118.1"/>
    <property type="molecule type" value="Genomic_DNA"/>
</dbReference>
<gene>
    <name evidence="3" type="ORF">H9812_01380</name>
</gene>
<organism evidence="3 4">
    <name type="scientific">Candidatus Gallimonas intestinigallinarum</name>
    <dbReference type="NCBI Taxonomy" id="2838604"/>
    <lineage>
        <taxon>Bacteria</taxon>
        <taxon>Bacillati</taxon>
        <taxon>Bacillota</taxon>
        <taxon>Clostridia</taxon>
        <taxon>Candidatus Gallimonas</taxon>
    </lineage>
</organism>
<name>A0A9D2IUN1_9FIRM</name>
<feature type="region of interest" description="Disordered" evidence="1">
    <location>
        <begin position="28"/>
        <end position="64"/>
    </location>
</feature>